<organism evidence="2 3">
    <name type="scientific">Treponema ruminis</name>
    <dbReference type="NCBI Taxonomy" id="744515"/>
    <lineage>
        <taxon>Bacteria</taxon>
        <taxon>Pseudomonadati</taxon>
        <taxon>Spirochaetota</taxon>
        <taxon>Spirochaetia</taxon>
        <taxon>Spirochaetales</taxon>
        <taxon>Treponemataceae</taxon>
        <taxon>Treponema</taxon>
    </lineage>
</organism>
<dbReference type="AlphaFoldDB" id="A0A7W8G9W8"/>
<feature type="domain" description="Wadjet protein JetD C-terminal" evidence="1">
    <location>
        <begin position="248"/>
        <end position="392"/>
    </location>
</feature>
<protein>
    <recommendedName>
        <fullName evidence="1">Wadjet protein JetD C-terminal domain-containing protein</fullName>
    </recommendedName>
</protein>
<dbReference type="Proteomes" id="UP000518887">
    <property type="component" value="Unassembled WGS sequence"/>
</dbReference>
<sequence length="397" mass="46206">MVNKIESKILNALLDSYEKSKTFTGDNVHEQSFRITTSKLFSKYDDDSEYTLYKEINSTLSLLKAKGFIDYKSDRSGRIKSFSLIKTAMPDIYTFLNRQPKADINNQLIEIWQEYESLNESDYKPLLNYIFEQKIHIKENKKIQYFEGDIQEYKNVLSACKAILINQDEIFIRELSVKIFNNSKRLESLESTIRGLLYKYGEYDEKDTVFEEHNIIKTPTYVMVKGKGILNCGQKIDLSKINGDIGLSTQTLRALISVELNGATVITIENLTNFHKYQSQNELVIYLGGFHNSIKRDFIQLVSKCNPNCVFKHYGDIDAGGFYILEHLKSKTGINFIPFNMDIETLRLNRSNWILLTENDRQRLKKLSEKKTYYSDVIDFMLTNNCKLEQEAEIINE</sequence>
<proteinExistence type="predicted"/>
<accession>A0A7W8G9W8</accession>
<evidence type="ECO:0000313" key="3">
    <source>
        <dbReference type="Proteomes" id="UP000518887"/>
    </source>
</evidence>
<name>A0A7W8G9W8_9SPIR</name>
<reference evidence="2 3" key="1">
    <citation type="submission" date="2020-08" db="EMBL/GenBank/DDBJ databases">
        <title>Genomic Encyclopedia of Type Strains, Phase IV (KMG-IV): sequencing the most valuable type-strain genomes for metagenomic binning, comparative biology and taxonomic classification.</title>
        <authorList>
            <person name="Goeker M."/>
        </authorList>
    </citation>
    <scope>NUCLEOTIDE SEQUENCE [LARGE SCALE GENOMIC DNA]</scope>
    <source>
        <strain evidence="2 3">DSM 103462</strain>
    </source>
</reference>
<keyword evidence="3" id="KW-1185">Reference proteome</keyword>
<comment type="caution">
    <text evidence="2">The sequence shown here is derived from an EMBL/GenBank/DDBJ whole genome shotgun (WGS) entry which is preliminary data.</text>
</comment>
<evidence type="ECO:0000259" key="1">
    <source>
        <dbReference type="Pfam" id="PF09983"/>
    </source>
</evidence>
<dbReference type="Pfam" id="PF09983">
    <property type="entry name" value="JetD_C"/>
    <property type="match status" value="1"/>
</dbReference>
<evidence type="ECO:0000313" key="2">
    <source>
        <dbReference type="EMBL" id="MBB5226552.1"/>
    </source>
</evidence>
<gene>
    <name evidence="2" type="ORF">HNP76_001933</name>
</gene>
<dbReference type="RefSeq" id="WP_184659936.1">
    <property type="nucleotide sequence ID" value="NZ_CP031518.1"/>
</dbReference>
<dbReference type="EMBL" id="JACHFQ010000006">
    <property type="protein sequence ID" value="MBB5226552.1"/>
    <property type="molecule type" value="Genomic_DNA"/>
</dbReference>
<dbReference type="InterPro" id="IPR024534">
    <property type="entry name" value="JetD_C"/>
</dbReference>